<accession>A0A813LPE9</accession>
<feature type="compositionally biased region" description="Acidic residues" evidence="2">
    <location>
        <begin position="543"/>
        <end position="569"/>
    </location>
</feature>
<dbReference type="SMART" id="SM00498">
    <property type="entry name" value="FH2"/>
    <property type="match status" value="1"/>
</dbReference>
<dbReference type="SUPFAM" id="SSF101447">
    <property type="entry name" value="Formin homology 2 domain (FH2 domain)"/>
    <property type="match status" value="1"/>
</dbReference>
<feature type="compositionally biased region" description="Pro residues" evidence="2">
    <location>
        <begin position="1065"/>
        <end position="1076"/>
    </location>
</feature>
<feature type="compositionally biased region" description="Basic and acidic residues" evidence="2">
    <location>
        <begin position="1571"/>
        <end position="1601"/>
    </location>
</feature>
<evidence type="ECO:0000313" key="5">
    <source>
        <dbReference type="Proteomes" id="UP000626109"/>
    </source>
</evidence>
<feature type="region of interest" description="Disordered" evidence="2">
    <location>
        <begin position="422"/>
        <end position="450"/>
    </location>
</feature>
<organism evidence="4 5">
    <name type="scientific">Polarella glacialis</name>
    <name type="common">Dinoflagellate</name>
    <dbReference type="NCBI Taxonomy" id="89957"/>
    <lineage>
        <taxon>Eukaryota</taxon>
        <taxon>Sar</taxon>
        <taxon>Alveolata</taxon>
        <taxon>Dinophyceae</taxon>
        <taxon>Suessiales</taxon>
        <taxon>Suessiaceae</taxon>
        <taxon>Polarella</taxon>
    </lineage>
</organism>
<feature type="compositionally biased region" description="Low complexity" evidence="2">
    <location>
        <begin position="1835"/>
        <end position="1846"/>
    </location>
</feature>
<dbReference type="Proteomes" id="UP000626109">
    <property type="component" value="Unassembled WGS sequence"/>
</dbReference>
<dbReference type="Gene3D" id="1.20.58.2220">
    <property type="entry name" value="Formin, FH2 domain"/>
    <property type="match status" value="1"/>
</dbReference>
<feature type="compositionally biased region" description="Low complexity" evidence="2">
    <location>
        <begin position="1662"/>
        <end position="1675"/>
    </location>
</feature>
<feature type="compositionally biased region" description="Polar residues" evidence="2">
    <location>
        <begin position="1683"/>
        <end position="1693"/>
    </location>
</feature>
<dbReference type="EMBL" id="CAJNNW010036497">
    <property type="protein sequence ID" value="CAE8734936.1"/>
    <property type="molecule type" value="Genomic_DNA"/>
</dbReference>
<feature type="compositionally biased region" description="Basic and acidic residues" evidence="2">
    <location>
        <begin position="323"/>
        <end position="335"/>
    </location>
</feature>
<evidence type="ECO:0000256" key="2">
    <source>
        <dbReference type="SAM" id="MobiDB-lite"/>
    </source>
</evidence>
<name>A0A813LPE9_POLGL</name>
<feature type="region of interest" description="Disordered" evidence="2">
    <location>
        <begin position="295"/>
        <end position="351"/>
    </location>
</feature>
<gene>
    <name evidence="4" type="ORF">PGLA2088_LOCUS47578</name>
</gene>
<feature type="compositionally biased region" description="Low complexity" evidence="2">
    <location>
        <begin position="1771"/>
        <end position="1788"/>
    </location>
</feature>
<dbReference type="PANTHER" id="PTHR45733">
    <property type="entry name" value="FORMIN-J"/>
    <property type="match status" value="1"/>
</dbReference>
<evidence type="ECO:0000313" key="4">
    <source>
        <dbReference type="EMBL" id="CAE8734936.1"/>
    </source>
</evidence>
<proteinExistence type="predicted"/>
<dbReference type="InterPro" id="IPR015425">
    <property type="entry name" value="FH2_Formin"/>
</dbReference>
<dbReference type="PROSITE" id="PS51444">
    <property type="entry name" value="FH2"/>
    <property type="match status" value="1"/>
</dbReference>
<feature type="non-terminal residue" evidence="4">
    <location>
        <position position="1"/>
    </location>
</feature>
<feature type="compositionally biased region" description="Low complexity" evidence="2">
    <location>
        <begin position="881"/>
        <end position="891"/>
    </location>
</feature>
<feature type="compositionally biased region" description="Low complexity" evidence="2">
    <location>
        <begin position="978"/>
        <end position="1002"/>
    </location>
</feature>
<feature type="domain" description="FH2" evidence="3">
    <location>
        <begin position="1100"/>
        <end position="1532"/>
    </location>
</feature>
<feature type="compositionally biased region" description="Pro residues" evidence="2">
    <location>
        <begin position="1042"/>
        <end position="1058"/>
    </location>
</feature>
<comment type="caution">
    <text evidence="4">The sequence shown here is derived from an EMBL/GenBank/DDBJ whole genome shotgun (WGS) entry which is preliminary data.</text>
</comment>
<evidence type="ECO:0000256" key="1">
    <source>
        <dbReference type="SAM" id="Coils"/>
    </source>
</evidence>
<keyword evidence="1" id="KW-0175">Coiled coil</keyword>
<feature type="region of interest" description="Disordered" evidence="2">
    <location>
        <begin position="1515"/>
        <end position="1806"/>
    </location>
</feature>
<dbReference type="InterPro" id="IPR042201">
    <property type="entry name" value="FH2_Formin_sf"/>
</dbReference>
<feature type="compositionally biased region" description="Basic and acidic residues" evidence="2">
    <location>
        <begin position="1853"/>
        <end position="1879"/>
    </location>
</feature>
<feature type="compositionally biased region" description="Low complexity" evidence="2">
    <location>
        <begin position="1698"/>
        <end position="1738"/>
    </location>
</feature>
<feature type="compositionally biased region" description="Basic and acidic residues" evidence="2">
    <location>
        <begin position="429"/>
        <end position="445"/>
    </location>
</feature>
<dbReference type="InterPro" id="IPR051144">
    <property type="entry name" value="Formin_homology_domain"/>
</dbReference>
<sequence>DVESKAATIKHLQNALDAKSMTISILSKANREGGDLESYITDAVQTKTQCMVVAKDDELSQLRAKLEKLQEQGSGDAGLQLAKLQEAELADLKRQLADRPDTSAQAQLEKQLEAAEQQAAEAMTAAEEAIVSLEEGKQQLGEAKLEKEQLEEELRQAKERGTADIEAVSQLRDYQGRAFELKSANDALSEQLEAVQEEMQNMQSDHQQELEELKEALKLLQGDRDAHRRAVAEQIDSRVKSMRSSVEVEKEDLLAKLAGEQEQRRTQVRQIAAERDRLRLQCDAQELELKALREAVGEADDSPGEVGRAADAKEEAQGANPAKPEESLEARKAEEESAPCPSPRRPVDAEKALRARALRETSQFAFDEMMRRLVEVREEAESERKKLQADLEQRLQEKAAANVQLANERDVLQTQVEALESSQQSLANQRDELDRQRREKERGTEAAESELEGLQERYRLQQQRYGVLSLVHSLQRSVVLPAFSLLRRSIGAADDSEACDVPQSLGGALRRPGLGLGGLEKVAEEADDLGESVIESSTVDGDGLLEEDDELDEESDDDDESEDAYGMDENGQEEWAAIIQANTLDAMFIGADAVVQNASSAAGDLQEQVQNIVSSLDLFPQMYSGMLMELDRSGHGQGQELRRFLTIIQKAMDRCQRISSCIGELCGRSEDVCGSLQNLVRAKGLEWHLRGLRSAGQHEVLLRLLKNQMSKLRGDYEDVLDQYGDQCEQNGKLERQAEGQDSELAGVRLQLEDLQRELEAAQKQAAEELAKAKAAAPTATEVTSCGPPSAGAGEGAEEASQPAKGKGKGKGLPPAGKGGKGPPLPGTEVAADIDAVESASEPAAEDAAPAPAPVGKGKGKAKGPPHPNAAPAVAEAEEQQAVEPTPAPAIKGKGKAKGPPHPNAAPPADATAAAVEEQEVAAPAPAPAVKGKGKAKGPPHPNAAQAVVEAEEQKAIEPTLAPAGKGKGKAKGPPHPNAAPAAETAAAEGEQQEASPQPAAAKGKGKGPPPPPGKGGKGPPHPSEVAAAEGETPVQAATGEKGPPPPPGKGGKGPPPPAATGKGGPPAPAGKGPPPAAGKGAPAGKGKAGAKGSNLPELPTGPEPPKDLAPKKFHWTNIVGARFATSIFSQIVDDLNVLDAPTEEAEDAKPKPRLKTMRLKMDVGTLTNLFFKRKDVTKDSGQDQAKASKKSAATCLEGKRSQGIEIFLNGCGVNIGHVRSCVLDLDDQALGHENLGKVSDFYPNAEEVVLLKGFQQENDPKELPWGRAETFLIDLMSVPYFKERADCCMAKGMFAGEFFEISGDVGILRSSLASIVDSASLPNIFALVMQVGNYLNHGTNKGAQRGFTLDTLPLLMRVEGFEDKSYTLMRFLMDTLESDRSVKDGALKDLELCESASKLDFEEASRRLSELEKKVRGVEAIVAAKAPSDAEATNGAADEGSPLGDSRFDRVMRSFVADAKTRLADLRTQVEEVAGLSKQCMDLYAEKLKTPASETLAKFALFRKDMEEGRRQNLLAKVKKEKAEKKKAEEKAKAEAKEQKAKAEEDAKAEAMEQKTGAEEKSKALVSVSEEASRPEASEKEQLSLDLAERPQESEPWKSDVDDPGSGDANSASTASPPHLGKMRQMALKMPQPRPQLTLSRGNQDKPERGIPPALALALAQSTSSSSSSSSNNNSGAGRQTVGHGSSSSTAAGRQTVGLSVGSGSLGLLSGSLGSLGSGRLSMGPLMGSSAGGRLSLGPGRGRESMNADIAKLFEQAREIARAGTGTETPSVSEGGSAAGGSSSSTAAPREAVAGGSRQRDGASDEILKVSKAGRLSIGPASAAKVQAAFAAAQGIANEGRLPTTAGLGGGGREGKPLEPGRRCEAGSPDGKEGSSEPT</sequence>
<feature type="region of interest" description="Disordered" evidence="2">
    <location>
        <begin position="1835"/>
        <end position="1879"/>
    </location>
</feature>
<feature type="compositionally biased region" description="Basic and acidic residues" evidence="2">
    <location>
        <begin position="1521"/>
        <end position="1563"/>
    </location>
</feature>
<evidence type="ECO:0000259" key="3">
    <source>
        <dbReference type="PROSITE" id="PS51444"/>
    </source>
</evidence>
<feature type="compositionally biased region" description="Low complexity" evidence="2">
    <location>
        <begin position="836"/>
        <end position="855"/>
    </location>
</feature>
<protein>
    <recommendedName>
        <fullName evidence="3">FH2 domain-containing protein</fullName>
    </recommendedName>
</protein>
<feature type="region of interest" description="Disordered" evidence="2">
    <location>
        <begin position="772"/>
        <end position="1109"/>
    </location>
</feature>
<dbReference type="Pfam" id="PF02181">
    <property type="entry name" value="FH2"/>
    <property type="match status" value="1"/>
</dbReference>
<feature type="coiled-coil region" evidence="1">
    <location>
        <begin position="105"/>
        <end position="295"/>
    </location>
</feature>
<feature type="compositionally biased region" description="Low complexity" evidence="2">
    <location>
        <begin position="906"/>
        <end position="930"/>
    </location>
</feature>
<feature type="region of interest" description="Disordered" evidence="2">
    <location>
        <begin position="529"/>
        <end position="569"/>
    </location>
</feature>
<reference evidence="4" key="1">
    <citation type="submission" date="2021-02" db="EMBL/GenBank/DDBJ databases">
        <authorList>
            <person name="Dougan E. K."/>
            <person name="Rhodes N."/>
            <person name="Thang M."/>
            <person name="Chan C."/>
        </authorList>
    </citation>
    <scope>NUCLEOTIDE SEQUENCE</scope>
</reference>